<dbReference type="AlphaFoldDB" id="A0A9X3TVW3"/>
<dbReference type="Proteomes" id="UP001141619">
    <property type="component" value="Unassembled WGS sequence"/>
</dbReference>
<feature type="signal peptide" evidence="15">
    <location>
        <begin position="1"/>
        <end position="28"/>
    </location>
</feature>
<evidence type="ECO:0000259" key="16">
    <source>
        <dbReference type="Pfam" id="PF00593"/>
    </source>
</evidence>
<keyword evidence="2 12" id="KW-0813">Transport</keyword>
<keyword evidence="11 12" id="KW-0998">Cell outer membrane</keyword>
<dbReference type="Gene3D" id="2.40.170.20">
    <property type="entry name" value="TonB-dependent receptor, beta-barrel domain"/>
    <property type="match status" value="1"/>
</dbReference>
<evidence type="ECO:0000256" key="7">
    <source>
        <dbReference type="ARBA" id="ARBA00023004"/>
    </source>
</evidence>
<evidence type="ECO:0000256" key="3">
    <source>
        <dbReference type="ARBA" id="ARBA00022452"/>
    </source>
</evidence>
<comment type="subcellular location">
    <subcellularLocation>
        <location evidence="1 12">Cell outer membrane</location>
        <topology evidence="1 12">Multi-pass membrane protein</topology>
    </subcellularLocation>
</comment>
<evidence type="ECO:0000256" key="8">
    <source>
        <dbReference type="ARBA" id="ARBA00023065"/>
    </source>
</evidence>
<evidence type="ECO:0000313" key="19">
    <source>
        <dbReference type="Proteomes" id="UP001141619"/>
    </source>
</evidence>
<feature type="short sequence motif" description="TonB C-terminal box" evidence="13">
    <location>
        <begin position="692"/>
        <end position="709"/>
    </location>
</feature>
<dbReference type="PANTHER" id="PTHR32552:SF81">
    <property type="entry name" value="TONB-DEPENDENT OUTER MEMBRANE RECEPTOR"/>
    <property type="match status" value="1"/>
</dbReference>
<evidence type="ECO:0000313" key="18">
    <source>
        <dbReference type="EMBL" id="MDA5192674.1"/>
    </source>
</evidence>
<evidence type="ECO:0000256" key="11">
    <source>
        <dbReference type="ARBA" id="ARBA00023237"/>
    </source>
</evidence>
<keyword evidence="6 15" id="KW-0732">Signal</keyword>
<evidence type="ECO:0000256" key="15">
    <source>
        <dbReference type="SAM" id="SignalP"/>
    </source>
</evidence>
<dbReference type="PROSITE" id="PS52016">
    <property type="entry name" value="TONB_DEPENDENT_REC_3"/>
    <property type="match status" value="1"/>
</dbReference>
<evidence type="ECO:0000256" key="2">
    <source>
        <dbReference type="ARBA" id="ARBA00022448"/>
    </source>
</evidence>
<comment type="caution">
    <text evidence="18">The sequence shown here is derived from an EMBL/GenBank/DDBJ whole genome shotgun (WGS) entry which is preliminary data.</text>
</comment>
<keyword evidence="7" id="KW-0408">Iron</keyword>
<comment type="similarity">
    <text evidence="12 14">Belongs to the TonB-dependent receptor family.</text>
</comment>
<proteinExistence type="inferred from homology"/>
<dbReference type="PROSITE" id="PS01156">
    <property type="entry name" value="TONB_DEPENDENT_REC_2"/>
    <property type="match status" value="1"/>
</dbReference>
<dbReference type="InterPro" id="IPR039426">
    <property type="entry name" value="TonB-dep_rcpt-like"/>
</dbReference>
<dbReference type="InterPro" id="IPR012910">
    <property type="entry name" value="Plug_dom"/>
</dbReference>
<protein>
    <submittedName>
        <fullName evidence="18">TonB-dependent receptor</fullName>
    </submittedName>
</protein>
<keyword evidence="10 12" id="KW-0472">Membrane</keyword>
<organism evidence="18 19">
    <name type="scientific">Govanella unica</name>
    <dbReference type="NCBI Taxonomy" id="2975056"/>
    <lineage>
        <taxon>Bacteria</taxon>
        <taxon>Pseudomonadati</taxon>
        <taxon>Pseudomonadota</taxon>
        <taxon>Alphaproteobacteria</taxon>
        <taxon>Emcibacterales</taxon>
        <taxon>Govanellaceae</taxon>
        <taxon>Govanella</taxon>
    </lineage>
</organism>
<dbReference type="CDD" id="cd01347">
    <property type="entry name" value="ligand_gated_channel"/>
    <property type="match status" value="1"/>
</dbReference>
<evidence type="ECO:0000256" key="10">
    <source>
        <dbReference type="ARBA" id="ARBA00023136"/>
    </source>
</evidence>
<dbReference type="Pfam" id="PF00593">
    <property type="entry name" value="TonB_dep_Rec_b-barrel"/>
    <property type="match status" value="1"/>
</dbReference>
<evidence type="ECO:0000256" key="12">
    <source>
        <dbReference type="PROSITE-ProRule" id="PRU01360"/>
    </source>
</evidence>
<evidence type="ECO:0000256" key="14">
    <source>
        <dbReference type="RuleBase" id="RU003357"/>
    </source>
</evidence>
<gene>
    <name evidence="18" type="ORF">NYP16_01720</name>
</gene>
<evidence type="ECO:0000256" key="6">
    <source>
        <dbReference type="ARBA" id="ARBA00022729"/>
    </source>
</evidence>
<dbReference type="InterPro" id="IPR000531">
    <property type="entry name" value="Beta-barrel_TonB"/>
</dbReference>
<dbReference type="InterPro" id="IPR036942">
    <property type="entry name" value="Beta-barrel_TonB_sf"/>
</dbReference>
<dbReference type="Pfam" id="PF07715">
    <property type="entry name" value="Plug"/>
    <property type="match status" value="1"/>
</dbReference>
<dbReference type="GO" id="GO:0006826">
    <property type="term" value="P:iron ion transport"/>
    <property type="evidence" value="ECO:0007669"/>
    <property type="project" value="UniProtKB-KW"/>
</dbReference>
<evidence type="ECO:0000259" key="17">
    <source>
        <dbReference type="Pfam" id="PF07715"/>
    </source>
</evidence>
<keyword evidence="9 14" id="KW-0798">TonB box</keyword>
<dbReference type="EMBL" id="JANWOI010000001">
    <property type="protein sequence ID" value="MDA5192674.1"/>
    <property type="molecule type" value="Genomic_DNA"/>
</dbReference>
<reference evidence="18" key="2">
    <citation type="journal article" date="2023" name="Syst. Appl. Microbiol.">
        <title>Govania unica gen. nov., sp. nov., a rare biosphere bacterium that represents a novel family in the class Alphaproteobacteria.</title>
        <authorList>
            <person name="Vandamme P."/>
            <person name="Peeters C."/>
            <person name="Hettiarachchi A."/>
            <person name="Cnockaert M."/>
            <person name="Carlier A."/>
        </authorList>
    </citation>
    <scope>NUCLEOTIDE SEQUENCE</scope>
    <source>
        <strain evidence="18">LMG 31809</strain>
    </source>
</reference>
<feature type="domain" description="TonB-dependent receptor plug" evidence="17">
    <location>
        <begin position="50"/>
        <end position="156"/>
    </location>
</feature>
<dbReference type="PANTHER" id="PTHR32552">
    <property type="entry name" value="FERRICHROME IRON RECEPTOR-RELATED"/>
    <property type="match status" value="1"/>
</dbReference>
<keyword evidence="3 12" id="KW-1134">Transmembrane beta strand</keyword>
<evidence type="ECO:0000256" key="5">
    <source>
        <dbReference type="ARBA" id="ARBA00022692"/>
    </source>
</evidence>
<evidence type="ECO:0000256" key="1">
    <source>
        <dbReference type="ARBA" id="ARBA00004571"/>
    </source>
</evidence>
<dbReference type="GO" id="GO:0009279">
    <property type="term" value="C:cell outer membrane"/>
    <property type="evidence" value="ECO:0007669"/>
    <property type="project" value="UniProtKB-SubCell"/>
</dbReference>
<evidence type="ECO:0000256" key="4">
    <source>
        <dbReference type="ARBA" id="ARBA00022496"/>
    </source>
</evidence>
<sequence>MTRTWDVGTTAVKLVAVAGLLSSTAAMAETAVLAGIEEITVTAQRRAENLQSVPISITAFSDRGLEARGVETTEDLAQFTPGLTFSNNAVIGQAYIRGIGSNQLNIGSDPSVAVSIDGVYIARPTGSIQTFLDVERVEVLKGPQGTLYGRNATGGAINIISQAPTAELTGKVSLSMGNYEALSGAAMVSGPIVADKLLARVSVGRDKRDGFQLNVFNDERVNNLNNTQARAIFDFLPTDGLKIRLAGDIYHERSTRGLAAYVTVPGPPTLRFNTPIRSDYEHADMDARLGAKVDAHGLSATITKDMGDLTATSISAYRYSHYQLNLDLDFSGYAFAQNEPQLETSKTFTQEFRLASGNDQPLTWIAGLYYLNERAATENNYTFFATNIVQRPAGKTRTNAYAAFGEAYYRPWEPLRLTVGLRYSTEKRAVDVESRTNGVLSSFQGSSNFDAFTPKFGIDFTLAKDVMAYASVTRGFKSGGYNATSVTNPAFMPEKVWAYEAGIKSSLFDNRMRLNAAAFYYDYTDLQVIESVPGQRSNITNAAAATIKGLEVDTEVVVTEGLTLSGALSLLDAKYDRYSTIDSERPSLGLLNLKGKTLPRSPKFTATLGATYVVDMNWGNVTFRGDYSHTSKIQFVAFNTPAEIQKGYDLVNARVTIEPKNSGWNVSAWVRNLTDTHYAQLILTNSGFWGTAEFPGNPRTYGLTVDYSF</sequence>
<dbReference type="SUPFAM" id="SSF56935">
    <property type="entry name" value="Porins"/>
    <property type="match status" value="1"/>
</dbReference>
<name>A0A9X3TVW3_9PROT</name>
<keyword evidence="8" id="KW-0406">Ion transport</keyword>
<keyword evidence="4" id="KW-0410">Iron transport</keyword>
<keyword evidence="19" id="KW-1185">Reference proteome</keyword>
<evidence type="ECO:0000256" key="13">
    <source>
        <dbReference type="PROSITE-ProRule" id="PRU10144"/>
    </source>
</evidence>
<feature type="domain" description="TonB-dependent receptor-like beta-barrel" evidence="16">
    <location>
        <begin position="268"/>
        <end position="673"/>
    </location>
</feature>
<keyword evidence="5 12" id="KW-0812">Transmembrane</keyword>
<evidence type="ECO:0000256" key="9">
    <source>
        <dbReference type="ARBA" id="ARBA00023077"/>
    </source>
</evidence>
<keyword evidence="18" id="KW-0675">Receptor</keyword>
<feature type="chain" id="PRO_5040963925" evidence="15">
    <location>
        <begin position="29"/>
        <end position="709"/>
    </location>
</feature>
<dbReference type="RefSeq" id="WP_274942378.1">
    <property type="nucleotide sequence ID" value="NZ_JANWOI010000001.1"/>
</dbReference>
<accession>A0A9X3TVW3</accession>
<reference evidence="18" key="1">
    <citation type="submission" date="2022-08" db="EMBL/GenBank/DDBJ databases">
        <authorList>
            <person name="Vandamme P."/>
            <person name="Hettiarachchi A."/>
            <person name="Peeters C."/>
            <person name="Cnockaert M."/>
            <person name="Carlier A."/>
        </authorList>
    </citation>
    <scope>NUCLEOTIDE SEQUENCE</scope>
    <source>
        <strain evidence="18">LMG 31809</strain>
    </source>
</reference>
<dbReference type="InterPro" id="IPR010917">
    <property type="entry name" value="TonB_rcpt_CS"/>
</dbReference>